<evidence type="ECO:0000313" key="4">
    <source>
        <dbReference type="Proteomes" id="UP000008281"/>
    </source>
</evidence>
<dbReference type="AlphaFoldDB" id="E3MG06"/>
<protein>
    <submittedName>
        <fullName evidence="2">Uncharacterized protein</fullName>
    </submittedName>
</protein>
<dbReference type="InParanoid" id="E3MG06"/>
<proteinExistence type="predicted"/>
<reference evidence="2" key="1">
    <citation type="submission" date="2007-07" db="EMBL/GenBank/DDBJ databases">
        <title>PCAP assembly of the Caenorhabditis remanei genome.</title>
        <authorList>
            <consortium name="The Caenorhabditis remanei Sequencing Consortium"/>
            <person name="Wilson R.K."/>
        </authorList>
    </citation>
    <scope>NUCLEOTIDE SEQUENCE [LARGE SCALE GENOMIC DNA]</scope>
    <source>
        <strain evidence="2">PB4641</strain>
    </source>
</reference>
<dbReference type="eggNOG" id="ENOG502TIYW">
    <property type="taxonomic scope" value="Eukaryota"/>
</dbReference>
<reference evidence="3 5" key="2">
    <citation type="submission" date="2019-12" db="EMBL/GenBank/DDBJ databases">
        <title>Chromosome-level assembly of the Caenorhabditis remanei genome.</title>
        <authorList>
            <person name="Teterina A.A."/>
            <person name="Willis J.H."/>
            <person name="Phillips P.C."/>
        </authorList>
    </citation>
    <scope>NUCLEOTIDE SEQUENCE [LARGE SCALE GENOMIC DNA]</scope>
    <source>
        <strain evidence="3 5">PX506</strain>
        <tissue evidence="3">Whole organism</tissue>
    </source>
</reference>
<evidence type="ECO:0000313" key="5">
    <source>
        <dbReference type="Proteomes" id="UP000483820"/>
    </source>
</evidence>
<keyword evidence="1" id="KW-0812">Transmembrane</keyword>
<name>E3MG06_CAERE</name>
<dbReference type="HOGENOM" id="CLU_119689_0_0_1"/>
<evidence type="ECO:0000313" key="3">
    <source>
        <dbReference type="EMBL" id="KAF1760043.1"/>
    </source>
</evidence>
<dbReference type="KEGG" id="crq:GCK72_008289"/>
<keyword evidence="1" id="KW-1133">Transmembrane helix</keyword>
<feature type="transmembrane region" description="Helical" evidence="1">
    <location>
        <begin position="140"/>
        <end position="159"/>
    </location>
</feature>
<feature type="transmembrane region" description="Helical" evidence="1">
    <location>
        <begin position="12"/>
        <end position="38"/>
    </location>
</feature>
<dbReference type="PANTHER" id="PTHR34151">
    <property type="entry name" value="PROTEIN CBG24195"/>
    <property type="match status" value="1"/>
</dbReference>
<dbReference type="OMA" id="FALYILM"/>
<dbReference type="PANTHER" id="PTHR34151:SF1">
    <property type="entry name" value="CASP-LIKE PROTEIN-RELATED"/>
    <property type="match status" value="1"/>
</dbReference>
<dbReference type="GeneID" id="9809551"/>
<sequence length="167" mass="18295">MVDSKISLLPTGIVIVFGLVLNGAGVFTPAWIVASASYGNDTYRVSIGIVPYYTENPGWFNAASILMFTSFALYILMALNFSMVCYRVHQSGYSRRIRKYIYSLALTAVFIIGNTITAVILIGVNASTFNNIIQTYTLNYSTWLCVASAAILCSALKLLSEIEIGCR</sequence>
<gene>
    <name evidence="2" type="ORF">CRE_24432</name>
    <name evidence="3" type="ORF">GCK72_008289</name>
</gene>
<evidence type="ECO:0000256" key="1">
    <source>
        <dbReference type="SAM" id="Phobius"/>
    </source>
</evidence>
<dbReference type="RefSeq" id="XP_003104998.1">
    <property type="nucleotide sequence ID" value="XM_003104950.1"/>
</dbReference>
<dbReference type="STRING" id="31234.E3MG06"/>
<feature type="transmembrane region" description="Helical" evidence="1">
    <location>
        <begin position="100"/>
        <end position="124"/>
    </location>
</feature>
<feature type="transmembrane region" description="Helical" evidence="1">
    <location>
        <begin position="58"/>
        <end position="79"/>
    </location>
</feature>
<accession>E3MG06</accession>
<evidence type="ECO:0000313" key="2">
    <source>
        <dbReference type="EMBL" id="EFP01272.1"/>
    </source>
</evidence>
<dbReference type="CTD" id="9809551"/>
<dbReference type="EMBL" id="DS268442">
    <property type="protein sequence ID" value="EFP01272.1"/>
    <property type="molecule type" value="Genomic_DNA"/>
</dbReference>
<keyword evidence="1" id="KW-0472">Membrane</keyword>
<dbReference type="Proteomes" id="UP000483820">
    <property type="component" value="Chromosome III"/>
</dbReference>
<dbReference type="OrthoDB" id="5788074at2759"/>
<dbReference type="InterPro" id="IPR009545">
    <property type="entry name" value="Claudin-like"/>
</dbReference>
<dbReference type="Proteomes" id="UP000008281">
    <property type="component" value="Unassembled WGS sequence"/>
</dbReference>
<keyword evidence="4" id="KW-1185">Reference proteome</keyword>
<dbReference type="EMBL" id="WUAV01000003">
    <property type="protein sequence ID" value="KAF1760043.1"/>
    <property type="molecule type" value="Genomic_DNA"/>
</dbReference>
<organism evidence="4">
    <name type="scientific">Caenorhabditis remanei</name>
    <name type="common">Caenorhabditis vulgaris</name>
    <dbReference type="NCBI Taxonomy" id="31234"/>
    <lineage>
        <taxon>Eukaryota</taxon>
        <taxon>Metazoa</taxon>
        <taxon>Ecdysozoa</taxon>
        <taxon>Nematoda</taxon>
        <taxon>Chromadorea</taxon>
        <taxon>Rhabditida</taxon>
        <taxon>Rhabditina</taxon>
        <taxon>Rhabditomorpha</taxon>
        <taxon>Rhabditoidea</taxon>
        <taxon>Rhabditidae</taxon>
        <taxon>Peloderinae</taxon>
        <taxon>Caenorhabditis</taxon>
    </lineage>
</organism>
<dbReference type="Pfam" id="PF06653">
    <property type="entry name" value="Claudin_3"/>
    <property type="match status" value="1"/>
</dbReference>